<sequence>MQENSVLLQIYPVQVWTVGNKPLHLHRYPNFYNLFILG</sequence>
<comment type="caution">
    <text evidence="1">The sequence shown here is derived from an EMBL/GenBank/DDBJ whole genome shotgun (WGS) entry which is preliminary data.</text>
</comment>
<proteinExistence type="predicted"/>
<protein>
    <submittedName>
        <fullName evidence="1">Uncharacterized protein</fullName>
    </submittedName>
</protein>
<accession>J9H5V3</accession>
<name>J9H5V3_9ZZZZ</name>
<dbReference type="AlphaFoldDB" id="J9H5V3"/>
<reference evidence="1" key="1">
    <citation type="journal article" date="2012" name="PLoS ONE">
        <title>Gene sets for utilization of primary and secondary nutrition supplies in the distal gut of endangered iberian lynx.</title>
        <authorList>
            <person name="Alcaide M."/>
            <person name="Messina E."/>
            <person name="Richter M."/>
            <person name="Bargiela R."/>
            <person name="Peplies J."/>
            <person name="Huws S.A."/>
            <person name="Newbold C.J."/>
            <person name="Golyshin P.N."/>
            <person name="Simon M.A."/>
            <person name="Lopez G."/>
            <person name="Yakimov M.M."/>
            <person name="Ferrer M."/>
        </authorList>
    </citation>
    <scope>NUCLEOTIDE SEQUENCE</scope>
</reference>
<dbReference type="EMBL" id="AMCI01000400">
    <property type="protein sequence ID" value="EJX09400.1"/>
    <property type="molecule type" value="Genomic_DNA"/>
</dbReference>
<organism evidence="1">
    <name type="scientific">gut metagenome</name>
    <dbReference type="NCBI Taxonomy" id="749906"/>
    <lineage>
        <taxon>unclassified sequences</taxon>
        <taxon>metagenomes</taxon>
        <taxon>organismal metagenomes</taxon>
    </lineage>
</organism>
<evidence type="ECO:0000313" key="1">
    <source>
        <dbReference type="EMBL" id="EJX09400.1"/>
    </source>
</evidence>
<gene>
    <name evidence="1" type="ORF">EVA_02488</name>
</gene>